<accession>A0AAN9KUW6</accession>
<dbReference type="Proteomes" id="UP001367508">
    <property type="component" value="Unassembled WGS sequence"/>
</dbReference>
<dbReference type="PANTHER" id="PTHR10648:SF4">
    <property type="entry name" value="PROTEIN PHOSPHATASE 2 (FORMERLY 2A), REGULATORY SUBUNIT A, BETA ISOFORM-RELATED"/>
    <property type="match status" value="1"/>
</dbReference>
<reference evidence="2 3" key="1">
    <citation type="submission" date="2024-01" db="EMBL/GenBank/DDBJ databases">
        <title>The genomes of 5 underutilized Papilionoideae crops provide insights into root nodulation and disease resistanc.</title>
        <authorList>
            <person name="Jiang F."/>
        </authorList>
    </citation>
    <scope>NUCLEOTIDE SEQUENCE [LARGE SCALE GENOMIC DNA]</scope>
    <source>
        <strain evidence="2">LVBAO_FW01</strain>
        <tissue evidence="2">Leaves</tissue>
    </source>
</reference>
<protein>
    <submittedName>
        <fullName evidence="2">Uncharacterized protein</fullName>
    </submittedName>
</protein>
<name>A0AAN9KUW6_CANGL</name>
<dbReference type="GO" id="GO:0005829">
    <property type="term" value="C:cytosol"/>
    <property type="evidence" value="ECO:0007669"/>
    <property type="project" value="TreeGrafter"/>
</dbReference>
<gene>
    <name evidence="2" type="ORF">VNO77_27504</name>
</gene>
<dbReference type="PANTHER" id="PTHR10648">
    <property type="entry name" value="SERINE/THREONINE-PROTEIN PHOSPHATASE PP2A 65 KDA REGULATORY SUBUNIT"/>
    <property type="match status" value="1"/>
</dbReference>
<evidence type="ECO:0000256" key="1">
    <source>
        <dbReference type="ARBA" id="ARBA00022737"/>
    </source>
</evidence>
<dbReference type="GO" id="GO:0019888">
    <property type="term" value="F:protein phosphatase regulator activity"/>
    <property type="evidence" value="ECO:0007669"/>
    <property type="project" value="TreeGrafter"/>
</dbReference>
<evidence type="ECO:0000313" key="2">
    <source>
        <dbReference type="EMBL" id="KAK7323999.1"/>
    </source>
</evidence>
<dbReference type="GO" id="GO:0005634">
    <property type="term" value="C:nucleus"/>
    <property type="evidence" value="ECO:0007669"/>
    <property type="project" value="TreeGrafter"/>
</dbReference>
<dbReference type="Gene3D" id="1.25.10.10">
    <property type="entry name" value="Leucine-rich Repeat Variant"/>
    <property type="match status" value="1"/>
</dbReference>
<keyword evidence="1" id="KW-0677">Repeat</keyword>
<dbReference type="SUPFAM" id="SSF48371">
    <property type="entry name" value="ARM repeat"/>
    <property type="match status" value="1"/>
</dbReference>
<organism evidence="2 3">
    <name type="scientific">Canavalia gladiata</name>
    <name type="common">Sword bean</name>
    <name type="synonym">Dolichos gladiatus</name>
    <dbReference type="NCBI Taxonomy" id="3824"/>
    <lineage>
        <taxon>Eukaryota</taxon>
        <taxon>Viridiplantae</taxon>
        <taxon>Streptophyta</taxon>
        <taxon>Embryophyta</taxon>
        <taxon>Tracheophyta</taxon>
        <taxon>Spermatophyta</taxon>
        <taxon>Magnoliopsida</taxon>
        <taxon>eudicotyledons</taxon>
        <taxon>Gunneridae</taxon>
        <taxon>Pentapetalae</taxon>
        <taxon>rosids</taxon>
        <taxon>fabids</taxon>
        <taxon>Fabales</taxon>
        <taxon>Fabaceae</taxon>
        <taxon>Papilionoideae</taxon>
        <taxon>50 kb inversion clade</taxon>
        <taxon>NPAAA clade</taxon>
        <taxon>indigoferoid/millettioid clade</taxon>
        <taxon>Phaseoleae</taxon>
        <taxon>Canavalia</taxon>
    </lineage>
</organism>
<proteinExistence type="predicted"/>
<dbReference type="GO" id="GO:0000159">
    <property type="term" value="C:protein phosphatase type 2A complex"/>
    <property type="evidence" value="ECO:0007669"/>
    <property type="project" value="TreeGrafter"/>
</dbReference>
<dbReference type="EMBL" id="JAYMYQ010000006">
    <property type="protein sequence ID" value="KAK7323999.1"/>
    <property type="molecule type" value="Genomic_DNA"/>
</dbReference>
<dbReference type="AlphaFoldDB" id="A0AAN9KUW6"/>
<dbReference type="InterPro" id="IPR016024">
    <property type="entry name" value="ARM-type_fold"/>
</dbReference>
<keyword evidence="3" id="KW-1185">Reference proteome</keyword>
<sequence length="182" mass="20860">MELTPFLNENNDDDDEVLLIMAEELGVFIPYVGGVEHTNVLLPPLGTLCTVEETYVRDKSVESLCRIVAQMREQDLVEHFIPLVKRLAVGEWFTAWVFSCGLFHTLVPKVTKTKMRAIYSQLCQDDMPLVRRSTIRAIIVRHLLHLSSKLTIRQIELHDWIEALTYAFSDRLLTNCCVAVES</sequence>
<dbReference type="InterPro" id="IPR011989">
    <property type="entry name" value="ARM-like"/>
</dbReference>
<evidence type="ECO:0000313" key="3">
    <source>
        <dbReference type="Proteomes" id="UP001367508"/>
    </source>
</evidence>
<dbReference type="InterPro" id="IPR051023">
    <property type="entry name" value="PP2A_Regulatory_Subunit_A"/>
</dbReference>
<comment type="caution">
    <text evidence="2">The sequence shown here is derived from an EMBL/GenBank/DDBJ whole genome shotgun (WGS) entry which is preliminary data.</text>
</comment>